<dbReference type="Proteomes" id="UP000004619">
    <property type="component" value="Unassembled WGS sequence"/>
</dbReference>
<accession>C7H5E6</accession>
<reference evidence="1" key="1">
    <citation type="submission" date="2009-08" db="EMBL/GenBank/DDBJ databases">
        <authorList>
            <person name="Weinstock G."/>
            <person name="Sodergren E."/>
            <person name="Clifton S."/>
            <person name="Fulton L."/>
            <person name="Fulton B."/>
            <person name="Courtney L."/>
            <person name="Fronick C."/>
            <person name="Harrison M."/>
            <person name="Strong C."/>
            <person name="Farmer C."/>
            <person name="Delahaunty K."/>
            <person name="Markovic C."/>
            <person name="Hall O."/>
            <person name="Minx P."/>
            <person name="Tomlinson C."/>
            <person name="Mitreva M."/>
            <person name="Nelson J."/>
            <person name="Hou S."/>
            <person name="Wollam A."/>
            <person name="Pepin K.H."/>
            <person name="Johnson M."/>
            <person name="Bhonagiri V."/>
            <person name="Nash W.E."/>
            <person name="Warren W."/>
            <person name="Chinwalla A."/>
            <person name="Mardis E.R."/>
            <person name="Wilson R.K."/>
        </authorList>
    </citation>
    <scope>NUCLEOTIDE SEQUENCE [LARGE SCALE GENOMIC DNA]</scope>
    <source>
        <strain evidence="1">A2-165</strain>
    </source>
</reference>
<dbReference type="AlphaFoldDB" id="C7H5E6"/>
<name>C7H5E6_FAED2</name>
<protein>
    <submittedName>
        <fullName evidence="1">Uncharacterized protein</fullName>
    </submittedName>
</protein>
<dbReference type="HOGENOM" id="CLU_3099008_0_0_9"/>
<organism evidence="1 2">
    <name type="scientific">Faecalibacterium duncaniae (strain DSM 17677 / JCM 31915 / A2-165)</name>
    <name type="common">Faecalibacterium prausnitzii</name>
    <dbReference type="NCBI Taxonomy" id="411483"/>
    <lineage>
        <taxon>Bacteria</taxon>
        <taxon>Bacillati</taxon>
        <taxon>Bacillota</taxon>
        <taxon>Clostridia</taxon>
        <taxon>Eubacteriales</taxon>
        <taxon>Oscillospiraceae</taxon>
        <taxon>Faecalibacterium</taxon>
    </lineage>
</organism>
<proteinExistence type="predicted"/>
<evidence type="ECO:0000313" key="2">
    <source>
        <dbReference type="Proteomes" id="UP000004619"/>
    </source>
</evidence>
<dbReference type="EMBL" id="ACOP02000043">
    <property type="protein sequence ID" value="EEU96835.1"/>
    <property type="molecule type" value="Genomic_DNA"/>
</dbReference>
<sequence>MAVPPLCASLLLLISSICKEHEKDDGIKQPARTPAKVRLFSDFCKKFQKSA</sequence>
<dbReference type="STRING" id="411483.FAEPRAA2165_01518"/>
<gene>
    <name evidence="1" type="ORF">FAEPRAA2165_01518</name>
</gene>
<evidence type="ECO:0000313" key="1">
    <source>
        <dbReference type="EMBL" id="EEU96835.1"/>
    </source>
</evidence>
<comment type="caution">
    <text evidence="1">The sequence shown here is derived from an EMBL/GenBank/DDBJ whole genome shotgun (WGS) entry which is preliminary data.</text>
</comment>
<keyword evidence="2" id="KW-1185">Reference proteome</keyword>